<evidence type="ECO:0000256" key="2">
    <source>
        <dbReference type="ARBA" id="ARBA00022679"/>
    </source>
</evidence>
<dbReference type="PANTHER" id="PTHR24045">
    <property type="match status" value="1"/>
</dbReference>
<dbReference type="InterPro" id="IPR031358">
    <property type="entry name" value="Stealth_CR1"/>
</dbReference>
<reference evidence="7" key="1">
    <citation type="submission" date="2019-07" db="EMBL/GenBank/DDBJ databases">
        <authorList>
            <person name="Wongkuna S."/>
            <person name="Scaria J."/>
        </authorList>
    </citation>
    <scope>NUCLEOTIDE SEQUENCE [LARGE SCALE GENOMIC DNA]</scope>
    <source>
        <strain evidence="7">SW178</strain>
    </source>
</reference>
<dbReference type="GO" id="GO:0016772">
    <property type="term" value="F:transferase activity, transferring phosphorus-containing groups"/>
    <property type="evidence" value="ECO:0007669"/>
    <property type="project" value="InterPro"/>
</dbReference>
<dbReference type="Pfam" id="PF17103">
    <property type="entry name" value="Stealth_CR4"/>
    <property type="match status" value="1"/>
</dbReference>
<comment type="caution">
    <text evidence="7">The sequence shown here is derived from an EMBL/GenBank/DDBJ whole genome shotgun (WGS) entry which is preliminary data.</text>
</comment>
<dbReference type="Proteomes" id="UP000322025">
    <property type="component" value="Unassembled WGS sequence"/>
</dbReference>
<feature type="domain" description="Stealth protein CR4 conserved region 4" evidence="6">
    <location>
        <begin position="290"/>
        <end position="332"/>
    </location>
</feature>
<accession>A0A5M9I1G5</accession>
<keyword evidence="8" id="KW-1185">Reference proteome</keyword>
<dbReference type="InterPro" id="IPR021520">
    <property type="entry name" value="Stealth_CR2"/>
</dbReference>
<protein>
    <recommendedName>
        <fullName evidence="9">Capsular biosynthesis protein</fullName>
    </recommendedName>
</protein>
<feature type="domain" description="Stealth protein CR2 conserved region 2" evidence="4">
    <location>
        <begin position="39"/>
        <end position="139"/>
    </location>
</feature>
<evidence type="ECO:0000256" key="1">
    <source>
        <dbReference type="ARBA" id="ARBA00007583"/>
    </source>
</evidence>
<dbReference type="GO" id="GO:0000271">
    <property type="term" value="P:polysaccharide biosynthetic process"/>
    <property type="evidence" value="ECO:0007669"/>
    <property type="project" value="UniProtKB-KW"/>
</dbReference>
<dbReference type="InterPro" id="IPR047141">
    <property type="entry name" value="Stealth"/>
</dbReference>
<dbReference type="PANTHER" id="PTHR24045:SF0">
    <property type="entry name" value="N-ACETYLGLUCOSAMINE-1-PHOSPHOTRANSFERASE SUBUNITS ALPHA_BETA"/>
    <property type="match status" value="1"/>
</dbReference>
<sequence>MRDKIDFVILWVDGNDSKWKRRRAFFSPEEKDNGSTENRFRDWGLLRYWFRGAECFAPWVNRIFFVTDGQIPPWLNREHPRLRIVSHEEYIPPQYLPTFNSNVIELWLHRIPELAEQFVLFNDDMYLIAPVASEDFFQKGVPMETALLDMITATDPEDCFPHTELNNFALINSHFNKKDVLRKHGGKFFSMRYGGNLMRNLLLSPFKYFSCFRDSHLPTSHLKSTFTEVWEAEPDVLEQCSANRFRSRSDVSHWLMKDWRICKGEFCPRSTGWGRHFELGMDKITEICRSIERQKYRAVCLNDSADDIDFEEIRACLTKSFERLLPERSQYEEL</sequence>
<dbReference type="Pfam" id="PF11380">
    <property type="entry name" value="Stealth_CR2"/>
    <property type="match status" value="1"/>
</dbReference>
<evidence type="ECO:0000313" key="8">
    <source>
        <dbReference type="Proteomes" id="UP000322025"/>
    </source>
</evidence>
<keyword evidence="3" id="KW-0270">Exopolysaccharide synthesis</keyword>
<feature type="domain" description="Stealth protein CR1 conserved region 1" evidence="5">
    <location>
        <begin position="4"/>
        <end position="28"/>
    </location>
</feature>
<comment type="similarity">
    <text evidence="1">Belongs to the stealth family.</text>
</comment>
<evidence type="ECO:0000256" key="3">
    <source>
        <dbReference type="ARBA" id="ARBA00023169"/>
    </source>
</evidence>
<dbReference type="EMBL" id="VMSO01000001">
    <property type="protein sequence ID" value="KAA8502783.1"/>
    <property type="molecule type" value="Genomic_DNA"/>
</dbReference>
<evidence type="ECO:0008006" key="9">
    <source>
        <dbReference type="Google" id="ProtNLM"/>
    </source>
</evidence>
<evidence type="ECO:0000313" key="7">
    <source>
        <dbReference type="EMBL" id="KAA8502783.1"/>
    </source>
</evidence>
<evidence type="ECO:0000259" key="6">
    <source>
        <dbReference type="Pfam" id="PF17103"/>
    </source>
</evidence>
<name>A0A5M9I1G5_9FIRM</name>
<evidence type="ECO:0000259" key="5">
    <source>
        <dbReference type="Pfam" id="PF17101"/>
    </source>
</evidence>
<evidence type="ECO:0000259" key="4">
    <source>
        <dbReference type="Pfam" id="PF11380"/>
    </source>
</evidence>
<dbReference type="OrthoDB" id="9776077at2"/>
<dbReference type="Pfam" id="PF17101">
    <property type="entry name" value="Stealth_CR1"/>
    <property type="match status" value="1"/>
</dbReference>
<proteinExistence type="inferred from homology"/>
<gene>
    <name evidence="7" type="ORF">FNY66_00515</name>
</gene>
<dbReference type="RefSeq" id="WP_150309969.1">
    <property type="nucleotide sequence ID" value="NZ_VMSO01000001.1"/>
</dbReference>
<organism evidence="7 8">
    <name type="scientific">Mediterraneibacter catenae</name>
    <dbReference type="NCBI Taxonomy" id="2594882"/>
    <lineage>
        <taxon>Bacteria</taxon>
        <taxon>Bacillati</taxon>
        <taxon>Bacillota</taxon>
        <taxon>Clostridia</taxon>
        <taxon>Lachnospirales</taxon>
        <taxon>Lachnospiraceae</taxon>
        <taxon>Mediterraneibacter</taxon>
    </lineage>
</organism>
<dbReference type="AlphaFoldDB" id="A0A5M9I1G5"/>
<dbReference type="InterPro" id="IPR031356">
    <property type="entry name" value="Stealth_CR4"/>
</dbReference>
<keyword evidence="2" id="KW-0808">Transferase</keyword>